<dbReference type="OrthoDB" id="1305902at2759"/>
<feature type="compositionally biased region" description="Acidic residues" evidence="1">
    <location>
        <begin position="241"/>
        <end position="253"/>
    </location>
</feature>
<evidence type="ECO:0000256" key="1">
    <source>
        <dbReference type="SAM" id="MobiDB-lite"/>
    </source>
</evidence>
<feature type="compositionally biased region" description="Basic and acidic residues" evidence="1">
    <location>
        <begin position="254"/>
        <end position="265"/>
    </location>
</feature>
<feature type="region of interest" description="Disordered" evidence="1">
    <location>
        <begin position="232"/>
        <end position="265"/>
    </location>
</feature>
<protein>
    <recommendedName>
        <fullName evidence="2">Retrotransposon gag domain-containing protein</fullName>
    </recommendedName>
</protein>
<dbReference type="Pfam" id="PF03732">
    <property type="entry name" value="Retrotrans_gag"/>
    <property type="match status" value="1"/>
</dbReference>
<dbReference type="AlphaFoldDB" id="A0A6D2KS72"/>
<evidence type="ECO:0000313" key="3">
    <source>
        <dbReference type="EMBL" id="CAA7059693.1"/>
    </source>
</evidence>
<gene>
    <name evidence="3" type="ORF">MERR_LOCUS46929</name>
</gene>
<keyword evidence="4" id="KW-1185">Reference proteome</keyword>
<organism evidence="3 4">
    <name type="scientific">Microthlaspi erraticum</name>
    <dbReference type="NCBI Taxonomy" id="1685480"/>
    <lineage>
        <taxon>Eukaryota</taxon>
        <taxon>Viridiplantae</taxon>
        <taxon>Streptophyta</taxon>
        <taxon>Embryophyta</taxon>
        <taxon>Tracheophyta</taxon>
        <taxon>Spermatophyta</taxon>
        <taxon>Magnoliopsida</taxon>
        <taxon>eudicotyledons</taxon>
        <taxon>Gunneridae</taxon>
        <taxon>Pentapetalae</taxon>
        <taxon>rosids</taxon>
        <taxon>malvids</taxon>
        <taxon>Brassicales</taxon>
        <taxon>Brassicaceae</taxon>
        <taxon>Coluteocarpeae</taxon>
        <taxon>Microthlaspi</taxon>
    </lineage>
</organism>
<evidence type="ECO:0000259" key="2">
    <source>
        <dbReference type="Pfam" id="PF03732"/>
    </source>
</evidence>
<comment type="caution">
    <text evidence="3">The sequence shown here is derived from an EMBL/GenBank/DDBJ whole genome shotgun (WGS) entry which is preliminary data.</text>
</comment>
<dbReference type="InterPro" id="IPR005162">
    <property type="entry name" value="Retrotrans_gag_dom"/>
</dbReference>
<dbReference type="Proteomes" id="UP000467841">
    <property type="component" value="Unassembled WGS sequence"/>
</dbReference>
<feature type="compositionally biased region" description="Basic and acidic residues" evidence="1">
    <location>
        <begin position="106"/>
        <end position="123"/>
    </location>
</feature>
<accession>A0A6D2KS72</accession>
<reference evidence="3" key="1">
    <citation type="submission" date="2020-01" db="EMBL/GenBank/DDBJ databases">
        <authorList>
            <person name="Mishra B."/>
        </authorList>
    </citation>
    <scope>NUCLEOTIDE SEQUENCE [LARGE SCALE GENOMIC DNA]</scope>
</reference>
<feature type="region of interest" description="Disordered" evidence="1">
    <location>
        <begin position="102"/>
        <end position="123"/>
    </location>
</feature>
<proteinExistence type="predicted"/>
<evidence type="ECO:0000313" key="4">
    <source>
        <dbReference type="Proteomes" id="UP000467841"/>
    </source>
</evidence>
<name>A0A6D2KS72_9BRAS</name>
<dbReference type="EMBL" id="CACVBM020001794">
    <property type="protein sequence ID" value="CAA7059693.1"/>
    <property type="molecule type" value="Genomic_DNA"/>
</dbReference>
<sequence>MQACLSCEVLPTSRTAQLRNNIASFTQLTGETFSEAYERFKGYQMKCPHHGFSKENLLSTLYRGVSPKYKMHLDSASKGHFMGMDVDDGLALVENVALSDGNYPEEYDRSDRGDSSVNDEKHKKEIKTLNDKLDKILTGQQKQVHFVCEDDVNQEGRTNKLRNRDQQQGDCSYNDLNKKLESLNSKFNTWKLRATTSFSSKGMLPGKAIANPKEYVQAITLKSGRVLPERVVPSRSNEDVAIQEEEESVDIEAEERVEKESVNQT</sequence>
<feature type="domain" description="Retrotransposon gag" evidence="2">
    <location>
        <begin position="10"/>
        <end position="66"/>
    </location>
</feature>